<dbReference type="GO" id="GO:0003700">
    <property type="term" value="F:DNA-binding transcription factor activity"/>
    <property type="evidence" value="ECO:0007669"/>
    <property type="project" value="TreeGrafter"/>
</dbReference>
<dbReference type="PANTHER" id="PTHR31100">
    <property type="entry name" value="AT-HOOK MOTIF NUCLEAR-LOCALIZED PROTEIN 15"/>
    <property type="match status" value="1"/>
</dbReference>
<evidence type="ECO:0000256" key="4">
    <source>
        <dbReference type="ARBA" id="ARBA00023163"/>
    </source>
</evidence>
<dbReference type="GO" id="GO:0005634">
    <property type="term" value="C:nucleus"/>
    <property type="evidence" value="ECO:0007669"/>
    <property type="project" value="UniProtKB-SubCell"/>
</dbReference>
<dbReference type="RefSeq" id="XP_022936290.1">
    <property type="nucleotide sequence ID" value="XM_023080522.1"/>
</dbReference>
<dbReference type="InterPro" id="IPR014476">
    <property type="entry name" value="AHL15-29"/>
</dbReference>
<dbReference type="Proteomes" id="UP000504609">
    <property type="component" value="Unplaced"/>
</dbReference>
<protein>
    <submittedName>
        <fullName evidence="9">AT-hook motif nuclear-localized protein 22-like</fullName>
    </submittedName>
</protein>
<dbReference type="InterPro" id="IPR005175">
    <property type="entry name" value="PPC_dom"/>
</dbReference>
<accession>A0A6J1FD81</accession>
<keyword evidence="3" id="KW-0238">DNA-binding</keyword>
<dbReference type="Gene3D" id="3.30.1330.80">
    <property type="entry name" value="Hypothetical protein, similar to alpha- acetolactate decarboxylase, domain 2"/>
    <property type="match status" value="1"/>
</dbReference>
<dbReference type="CDD" id="cd11378">
    <property type="entry name" value="DUF296"/>
    <property type="match status" value="1"/>
</dbReference>
<feature type="region of interest" description="Disordered" evidence="6">
    <location>
        <begin position="54"/>
        <end position="78"/>
    </location>
</feature>
<keyword evidence="8" id="KW-1185">Reference proteome</keyword>
<dbReference type="GO" id="GO:0010228">
    <property type="term" value="P:vegetative to reproductive phase transition of meristem"/>
    <property type="evidence" value="ECO:0007669"/>
    <property type="project" value="TreeGrafter"/>
</dbReference>
<evidence type="ECO:0000313" key="8">
    <source>
        <dbReference type="Proteomes" id="UP000504609"/>
    </source>
</evidence>
<keyword evidence="5" id="KW-0539">Nucleus</keyword>
<dbReference type="Pfam" id="PF03479">
    <property type="entry name" value="PCC"/>
    <property type="match status" value="1"/>
</dbReference>
<evidence type="ECO:0000256" key="3">
    <source>
        <dbReference type="ARBA" id="ARBA00023125"/>
    </source>
</evidence>
<feature type="region of interest" description="Disordered" evidence="6">
    <location>
        <begin position="1"/>
        <end position="21"/>
    </location>
</feature>
<evidence type="ECO:0000259" key="7">
    <source>
        <dbReference type="PROSITE" id="PS51742"/>
    </source>
</evidence>
<feature type="region of interest" description="Disordered" evidence="6">
    <location>
        <begin position="218"/>
        <end position="249"/>
    </location>
</feature>
<evidence type="ECO:0000256" key="2">
    <source>
        <dbReference type="ARBA" id="ARBA00023015"/>
    </source>
</evidence>
<comment type="subcellular location">
    <subcellularLocation>
        <location evidence="1">Nucleus</location>
    </subcellularLocation>
</comment>
<evidence type="ECO:0000313" key="9">
    <source>
        <dbReference type="RefSeq" id="XP_022936290.1"/>
    </source>
</evidence>
<evidence type="ECO:0000256" key="6">
    <source>
        <dbReference type="SAM" id="MobiDB-lite"/>
    </source>
</evidence>
<dbReference type="GeneID" id="111442955"/>
<keyword evidence="4" id="KW-0804">Transcription</keyword>
<reference evidence="9" key="1">
    <citation type="submission" date="2025-08" db="UniProtKB">
        <authorList>
            <consortium name="RefSeq"/>
        </authorList>
    </citation>
    <scope>IDENTIFICATION</scope>
    <source>
        <tissue evidence="9">Young leaves</tissue>
    </source>
</reference>
<dbReference type="SUPFAM" id="SSF117856">
    <property type="entry name" value="AF0104/ALDC/Ptd012-like"/>
    <property type="match status" value="1"/>
</dbReference>
<feature type="domain" description="PPC" evidence="7">
    <location>
        <begin position="85"/>
        <end position="225"/>
    </location>
</feature>
<evidence type="ECO:0000256" key="1">
    <source>
        <dbReference type="ARBA" id="ARBA00004123"/>
    </source>
</evidence>
<gene>
    <name evidence="9" type="primary">LOC111442955</name>
</gene>
<dbReference type="AlphaFoldDB" id="A0A6J1FD81"/>
<dbReference type="GO" id="GO:0003680">
    <property type="term" value="F:minor groove of adenine-thymine-rich DNA binding"/>
    <property type="evidence" value="ECO:0007669"/>
    <property type="project" value="InterPro"/>
</dbReference>
<dbReference type="FunFam" id="3.30.1330.80:FF:000002">
    <property type="entry name" value="AT-hook motif nuclear-localized protein"/>
    <property type="match status" value="1"/>
</dbReference>
<dbReference type="PROSITE" id="PS51742">
    <property type="entry name" value="PPC"/>
    <property type="match status" value="1"/>
</dbReference>
<dbReference type="PANTHER" id="PTHR31100:SF2">
    <property type="entry name" value="AT-HOOK MOTIF NUCLEAR-LOCALIZED PROTEIN 18-RELATED"/>
    <property type="match status" value="1"/>
</dbReference>
<evidence type="ECO:0000256" key="5">
    <source>
        <dbReference type="ARBA" id="ARBA00023242"/>
    </source>
</evidence>
<dbReference type="KEGG" id="cmos:111442955"/>
<keyword evidence="2" id="KW-0805">Transcription regulation</keyword>
<organism evidence="8 9">
    <name type="scientific">Cucurbita moschata</name>
    <name type="common">Winter crookneck squash</name>
    <name type="synonym">Cucurbita pepo var. moschata</name>
    <dbReference type="NCBI Taxonomy" id="3662"/>
    <lineage>
        <taxon>Eukaryota</taxon>
        <taxon>Viridiplantae</taxon>
        <taxon>Streptophyta</taxon>
        <taxon>Embryophyta</taxon>
        <taxon>Tracheophyta</taxon>
        <taxon>Spermatophyta</taxon>
        <taxon>Magnoliopsida</taxon>
        <taxon>eudicotyledons</taxon>
        <taxon>Gunneridae</taxon>
        <taxon>Pentapetalae</taxon>
        <taxon>rosids</taxon>
        <taxon>fabids</taxon>
        <taxon>Cucurbitales</taxon>
        <taxon>Cucurbitaceae</taxon>
        <taxon>Cucurbiteae</taxon>
        <taxon>Cucurbita</taxon>
    </lineage>
</organism>
<sequence length="273" mass="28733">MDRAAAAHGRHLPPPFISRDLQLNPHHHFLHQNPDQHNGNDISDGGAAVELKELSGGEGSRRPRGRPAGSKNKPKPPMIITRDSANALRCHVIEIANANDVIETLTIFARQRQRGICILTAAGAVTNVTLKQPAASATGAVIALPGRFEILSLSGSFLPPPAPPVASRLTVYLSGRQGQVIGGSVVGPLLSSGPVVITAASFGNAAYERLPLEDDEMAVETAPEAGSSPVKSPGTAVQHPQFSPEFHGMAPNLMNTCQLPTAPYWGTGRTPPF</sequence>
<proteinExistence type="predicted"/>
<name>A0A6J1FD81_CUCMO</name>